<dbReference type="AlphaFoldDB" id="A0A9P4V992"/>
<dbReference type="InterPro" id="IPR012942">
    <property type="entry name" value="SRR1-like"/>
</dbReference>
<dbReference type="PANTHER" id="PTHR42080">
    <property type="entry name" value="SRR1 DOMAIN-CONTAINING PROTEIN"/>
    <property type="match status" value="1"/>
</dbReference>
<evidence type="ECO:0000313" key="3">
    <source>
        <dbReference type="Proteomes" id="UP000799444"/>
    </source>
</evidence>
<dbReference type="Pfam" id="PF07985">
    <property type="entry name" value="SRR1"/>
    <property type="match status" value="1"/>
</dbReference>
<proteinExistence type="predicted"/>
<dbReference type="OrthoDB" id="5230585at2759"/>
<comment type="caution">
    <text evidence="2">The sequence shown here is derived from an EMBL/GenBank/DDBJ whole genome shotgun (WGS) entry which is preliminary data.</text>
</comment>
<accession>A0A9P4V992</accession>
<organism evidence="2 3">
    <name type="scientific">Polyplosphaeria fusca</name>
    <dbReference type="NCBI Taxonomy" id="682080"/>
    <lineage>
        <taxon>Eukaryota</taxon>
        <taxon>Fungi</taxon>
        <taxon>Dikarya</taxon>
        <taxon>Ascomycota</taxon>
        <taxon>Pezizomycotina</taxon>
        <taxon>Dothideomycetes</taxon>
        <taxon>Pleosporomycetidae</taxon>
        <taxon>Pleosporales</taxon>
        <taxon>Tetraplosphaeriaceae</taxon>
        <taxon>Polyplosphaeria</taxon>
    </lineage>
</organism>
<reference evidence="2" key="1">
    <citation type="journal article" date="2020" name="Stud. Mycol.">
        <title>101 Dothideomycetes genomes: a test case for predicting lifestyles and emergence of pathogens.</title>
        <authorList>
            <person name="Haridas S."/>
            <person name="Albert R."/>
            <person name="Binder M."/>
            <person name="Bloem J."/>
            <person name="Labutti K."/>
            <person name="Salamov A."/>
            <person name="Andreopoulos B."/>
            <person name="Baker S."/>
            <person name="Barry K."/>
            <person name="Bills G."/>
            <person name="Bluhm B."/>
            <person name="Cannon C."/>
            <person name="Castanera R."/>
            <person name="Culley D."/>
            <person name="Daum C."/>
            <person name="Ezra D."/>
            <person name="Gonzalez J."/>
            <person name="Henrissat B."/>
            <person name="Kuo A."/>
            <person name="Liang C."/>
            <person name="Lipzen A."/>
            <person name="Lutzoni F."/>
            <person name="Magnuson J."/>
            <person name="Mondo S."/>
            <person name="Nolan M."/>
            <person name="Ohm R."/>
            <person name="Pangilinan J."/>
            <person name="Park H.-J."/>
            <person name="Ramirez L."/>
            <person name="Alfaro M."/>
            <person name="Sun H."/>
            <person name="Tritt A."/>
            <person name="Yoshinaga Y."/>
            <person name="Zwiers L.-H."/>
            <person name="Turgeon B."/>
            <person name="Goodwin S."/>
            <person name="Spatafora J."/>
            <person name="Crous P."/>
            <person name="Grigoriev I."/>
        </authorList>
    </citation>
    <scope>NUCLEOTIDE SEQUENCE</scope>
    <source>
        <strain evidence="2">CBS 125425</strain>
    </source>
</reference>
<evidence type="ECO:0000313" key="2">
    <source>
        <dbReference type="EMBL" id="KAF2741163.1"/>
    </source>
</evidence>
<dbReference type="EMBL" id="ML996098">
    <property type="protein sequence ID" value="KAF2741163.1"/>
    <property type="molecule type" value="Genomic_DNA"/>
</dbReference>
<protein>
    <recommendedName>
        <fullName evidence="1">SRR1-like domain-containing protein</fullName>
    </recommendedName>
</protein>
<dbReference type="Proteomes" id="UP000799444">
    <property type="component" value="Unassembled WGS sequence"/>
</dbReference>
<dbReference type="PANTHER" id="PTHR42080:SF1">
    <property type="entry name" value="SRR1-LIKE DOMAIN-CONTAINING PROTEIN"/>
    <property type="match status" value="1"/>
</dbReference>
<name>A0A9P4V992_9PLEO</name>
<gene>
    <name evidence="2" type="ORF">EJ04DRAFT_592914</name>
</gene>
<sequence length="345" mass="39376">MAKPNIETILSQLKGKPAFTRERFKEVLEEIKKWDGRLEGEIHVTAVDGKKRSAYFGRKDFEAIKDGTKPNFYLRYNSLQFLAQYYPGGAPLSISFCHGPLQKIPDCRQDPHLTANIQQWKADWFVSDYRRTLRENLEATLNIMDSVNKVVCFGLGPIYHFKGRPYTQHLAACEIRDVLLKVNKNVQIYAQEPSYCDMCRSELKKLGITVVDDPEGFLLIDKNTFVVTVAPNVPVRQIAVDLTYEHGGPAGMLCDRIFGDGRPCEDVSCPSSPAVWAWRERCAELPLVRDKNFPTSRVYVKGVHEKSVVYEEVEEVEETDMERWKPWVADEASSTCVPSCFPCPR</sequence>
<evidence type="ECO:0000259" key="1">
    <source>
        <dbReference type="Pfam" id="PF07985"/>
    </source>
</evidence>
<keyword evidence="3" id="KW-1185">Reference proteome</keyword>
<feature type="domain" description="SRR1-like" evidence="1">
    <location>
        <begin position="136"/>
        <end position="245"/>
    </location>
</feature>